<reference evidence="1" key="1">
    <citation type="submission" date="2020-07" db="EMBL/GenBank/DDBJ databases">
        <title>A long reads based de novo assembly of the rainbow trout Arlee double haploid line genome.</title>
        <authorList>
            <person name="Gao G."/>
            <person name="Palti Y."/>
        </authorList>
    </citation>
    <scope>NUCLEOTIDE SEQUENCE [LARGE SCALE GENOMIC DNA]</scope>
</reference>
<keyword evidence="2" id="KW-1185">Reference proteome</keyword>
<reference evidence="1" key="3">
    <citation type="submission" date="2025-09" db="UniProtKB">
        <authorList>
            <consortium name="Ensembl"/>
        </authorList>
    </citation>
    <scope>IDENTIFICATION</scope>
</reference>
<proteinExistence type="predicted"/>
<dbReference type="Proteomes" id="UP000694395">
    <property type="component" value="Chromosome 25"/>
</dbReference>
<protein>
    <submittedName>
        <fullName evidence="1">Uncharacterized protein</fullName>
    </submittedName>
</protein>
<sequence length="33" mass="3559">MARQDAGKPLSVEEPLHLVVTSCHSHKVETATS</sequence>
<dbReference type="AlphaFoldDB" id="A0A8C7STA3"/>
<name>A0A8C7STA3_ONCMY</name>
<evidence type="ECO:0000313" key="2">
    <source>
        <dbReference type="Proteomes" id="UP000694395"/>
    </source>
</evidence>
<organism evidence="1 2">
    <name type="scientific">Oncorhynchus mykiss</name>
    <name type="common">Rainbow trout</name>
    <name type="synonym">Salmo gairdneri</name>
    <dbReference type="NCBI Taxonomy" id="8022"/>
    <lineage>
        <taxon>Eukaryota</taxon>
        <taxon>Metazoa</taxon>
        <taxon>Chordata</taxon>
        <taxon>Craniata</taxon>
        <taxon>Vertebrata</taxon>
        <taxon>Euteleostomi</taxon>
        <taxon>Actinopterygii</taxon>
        <taxon>Neopterygii</taxon>
        <taxon>Teleostei</taxon>
        <taxon>Protacanthopterygii</taxon>
        <taxon>Salmoniformes</taxon>
        <taxon>Salmonidae</taxon>
        <taxon>Salmoninae</taxon>
        <taxon>Oncorhynchus</taxon>
    </lineage>
</organism>
<dbReference type="Ensembl" id="ENSOMYT00000077958.2">
    <property type="protein sequence ID" value="ENSOMYP00000071605.1"/>
    <property type="gene ID" value="ENSOMYG00000033094.2"/>
</dbReference>
<accession>A0A8C7STA3</accession>
<evidence type="ECO:0000313" key="1">
    <source>
        <dbReference type="Ensembl" id="ENSOMYP00000071605.1"/>
    </source>
</evidence>
<reference evidence="1" key="2">
    <citation type="submission" date="2025-08" db="UniProtKB">
        <authorList>
            <consortium name="Ensembl"/>
        </authorList>
    </citation>
    <scope>IDENTIFICATION</scope>
</reference>